<comment type="caution">
    <text evidence="1">The sequence shown here is derived from an EMBL/GenBank/DDBJ whole genome shotgun (WGS) entry which is preliminary data.</text>
</comment>
<evidence type="ECO:0000313" key="2">
    <source>
        <dbReference type="Proteomes" id="UP000614221"/>
    </source>
</evidence>
<gene>
    <name evidence="1" type="ORF">GCM10009067_41580</name>
</gene>
<dbReference type="Proteomes" id="UP000614221">
    <property type="component" value="Unassembled WGS sequence"/>
</dbReference>
<sequence>MSYTYHIHSAEQISRKHGAGGSTHHSILMIGLVIFTQSHAALADMFEDAGITASNRMGDSHGQMACYSPFSVAKVATGSSPGLSERLIESYENAEQGPEPIEAWSESR</sequence>
<proteinExistence type="predicted"/>
<protein>
    <submittedName>
        <fullName evidence="1">Uncharacterized protein</fullName>
    </submittedName>
</protein>
<evidence type="ECO:0000313" key="1">
    <source>
        <dbReference type="EMBL" id="GGK85157.1"/>
    </source>
</evidence>
<accession>A0A830F539</accession>
<reference evidence="1" key="2">
    <citation type="submission" date="2020-09" db="EMBL/GenBank/DDBJ databases">
        <authorList>
            <person name="Sun Q."/>
            <person name="Ohkuma M."/>
        </authorList>
    </citation>
    <scope>NUCLEOTIDE SEQUENCE</scope>
    <source>
        <strain evidence="1">JCM 19018</strain>
    </source>
</reference>
<dbReference type="AlphaFoldDB" id="A0A830F539"/>
<organism evidence="1 2">
    <name type="scientific">Haloarcula sebkhae</name>
    <dbReference type="NCBI Taxonomy" id="932660"/>
    <lineage>
        <taxon>Archaea</taxon>
        <taxon>Methanobacteriati</taxon>
        <taxon>Methanobacteriota</taxon>
        <taxon>Stenosarchaea group</taxon>
        <taxon>Halobacteria</taxon>
        <taxon>Halobacteriales</taxon>
        <taxon>Haloarculaceae</taxon>
        <taxon>Haloarcula</taxon>
    </lineage>
</organism>
<name>A0A830F539_9EURY</name>
<dbReference type="EMBL" id="BMPD01000014">
    <property type="protein sequence ID" value="GGK85157.1"/>
    <property type="molecule type" value="Genomic_DNA"/>
</dbReference>
<reference evidence="1" key="1">
    <citation type="journal article" date="2014" name="Int. J. Syst. Evol. Microbiol.">
        <title>Complete genome sequence of Corynebacterium casei LMG S-19264T (=DSM 44701T), isolated from a smear-ripened cheese.</title>
        <authorList>
            <consortium name="US DOE Joint Genome Institute (JGI-PGF)"/>
            <person name="Walter F."/>
            <person name="Albersmeier A."/>
            <person name="Kalinowski J."/>
            <person name="Ruckert C."/>
        </authorList>
    </citation>
    <scope>NUCLEOTIDE SEQUENCE</scope>
    <source>
        <strain evidence="1">JCM 19018</strain>
    </source>
</reference>